<feature type="compositionally biased region" description="Basic and acidic residues" evidence="1">
    <location>
        <begin position="64"/>
        <end position="75"/>
    </location>
</feature>
<feature type="region of interest" description="Disordered" evidence="1">
    <location>
        <begin position="45"/>
        <end position="75"/>
    </location>
</feature>
<protein>
    <submittedName>
        <fullName evidence="3">Uncharacterized protein</fullName>
    </submittedName>
</protein>
<keyword evidence="4" id="KW-1185">Reference proteome</keyword>
<evidence type="ECO:0000313" key="3">
    <source>
        <dbReference type="EMBL" id="PAV91875.1"/>
    </source>
</evidence>
<feature type="compositionally biased region" description="Low complexity" evidence="1">
    <location>
        <begin position="45"/>
        <end position="54"/>
    </location>
</feature>
<evidence type="ECO:0000256" key="2">
    <source>
        <dbReference type="SAM" id="Phobius"/>
    </source>
</evidence>
<dbReference type="Proteomes" id="UP000218231">
    <property type="component" value="Unassembled WGS sequence"/>
</dbReference>
<accession>A0A2A2M0S6</accession>
<keyword evidence="2" id="KW-0812">Transmembrane</keyword>
<proteinExistence type="predicted"/>
<keyword evidence="2" id="KW-1133">Transmembrane helix</keyword>
<keyword evidence="2" id="KW-0472">Membrane</keyword>
<organism evidence="3 4">
    <name type="scientific">Diploscapter pachys</name>
    <dbReference type="NCBI Taxonomy" id="2018661"/>
    <lineage>
        <taxon>Eukaryota</taxon>
        <taxon>Metazoa</taxon>
        <taxon>Ecdysozoa</taxon>
        <taxon>Nematoda</taxon>
        <taxon>Chromadorea</taxon>
        <taxon>Rhabditida</taxon>
        <taxon>Rhabditina</taxon>
        <taxon>Rhabditomorpha</taxon>
        <taxon>Rhabditoidea</taxon>
        <taxon>Rhabditidae</taxon>
        <taxon>Diploscapter</taxon>
    </lineage>
</organism>
<gene>
    <name evidence="3" type="ORF">WR25_15625</name>
</gene>
<comment type="caution">
    <text evidence="3">The sequence shown here is derived from an EMBL/GenBank/DDBJ whole genome shotgun (WGS) entry which is preliminary data.</text>
</comment>
<dbReference type="EMBL" id="LIAE01006288">
    <property type="protein sequence ID" value="PAV91875.1"/>
    <property type="molecule type" value="Genomic_DNA"/>
</dbReference>
<evidence type="ECO:0000313" key="4">
    <source>
        <dbReference type="Proteomes" id="UP000218231"/>
    </source>
</evidence>
<sequence>MTVCSKLAYGIVVSVSSAVAAYAIYNIISKIQSAKVEDDRLQNSCSESVSNSHSPVFAQSSQKCVDEDGKGSKNQ</sequence>
<dbReference type="AlphaFoldDB" id="A0A2A2M0S6"/>
<evidence type="ECO:0000256" key="1">
    <source>
        <dbReference type="SAM" id="MobiDB-lite"/>
    </source>
</evidence>
<dbReference type="STRING" id="2018661.A0A2A2M0S6"/>
<feature type="transmembrane region" description="Helical" evidence="2">
    <location>
        <begin position="6"/>
        <end position="25"/>
    </location>
</feature>
<reference evidence="3 4" key="1">
    <citation type="journal article" date="2017" name="Curr. Biol.">
        <title>Genome architecture and evolution of a unichromosomal asexual nematode.</title>
        <authorList>
            <person name="Fradin H."/>
            <person name="Zegar C."/>
            <person name="Gutwein M."/>
            <person name="Lucas J."/>
            <person name="Kovtun M."/>
            <person name="Corcoran D."/>
            <person name="Baugh L.R."/>
            <person name="Kiontke K."/>
            <person name="Gunsalus K."/>
            <person name="Fitch D.H."/>
            <person name="Piano F."/>
        </authorList>
    </citation>
    <scope>NUCLEOTIDE SEQUENCE [LARGE SCALE GENOMIC DNA]</scope>
    <source>
        <strain evidence="3">PF1309</strain>
    </source>
</reference>
<name>A0A2A2M0S6_9BILA</name>